<reference evidence="6 7" key="1">
    <citation type="submission" date="2009-12" db="EMBL/GenBank/DDBJ databases">
        <title>The draft genome of Batrachochytrium dendrobatidis.</title>
        <authorList>
            <consortium name="US DOE Joint Genome Institute (JGI-PGF)"/>
            <person name="Kuo A."/>
            <person name="Salamov A."/>
            <person name="Schmutz J."/>
            <person name="Lucas S."/>
            <person name="Pitluck S."/>
            <person name="Rosenblum E."/>
            <person name="Stajich J."/>
            <person name="Eisen M."/>
            <person name="Grigoriev I.V."/>
        </authorList>
    </citation>
    <scope>NUCLEOTIDE SEQUENCE [LARGE SCALE GENOMIC DNA]</scope>
    <source>
        <strain evidence="7">JAM81 / FGSC 10211</strain>
    </source>
</reference>
<dbReference type="Gene3D" id="1.20.930.10">
    <property type="entry name" value="Conserved domain common to transcription factors TFIIS, elongin A, CRSP70"/>
    <property type="match status" value="1"/>
</dbReference>
<sequence>MAKFSLPAADLTRSEENNDTEAAVHQDAVYDEYADRDIPLPSFKRKDDLSNSEPKPAKKKKQVLKRQTEQEDVDPISTEAPLSLDSIKRREARDDVDAVMRKIKPKRNKRDLQDEAEIDEFMDAMLNKMKEAASNDQEFNKNKQPAIAKLKLLPSVLDLLSRQVITWYSQFLENNILEGIKLWLEPLTDGSLPSLDIQKGMMETLSKMPIETHHLRHSLVGRIVMFYTKCDRVTPSIRRIANDLIRRWMRPILKRSANYKDQELQEVRINSLETRPFKKQRPQASESPSSQSIMSSVRARIPMPVAPSFTVIPVSNVPQIGNGEKRVDKYRKLKSTMKMIKSRNAK</sequence>
<evidence type="ECO:0000313" key="7">
    <source>
        <dbReference type="Proteomes" id="UP000007241"/>
    </source>
</evidence>
<dbReference type="RefSeq" id="XP_006678227.1">
    <property type="nucleotide sequence ID" value="XM_006678164.1"/>
</dbReference>
<dbReference type="FunCoup" id="F4NZL3">
    <property type="interactions" value="284"/>
</dbReference>
<dbReference type="AlphaFoldDB" id="F4NZL3"/>
<keyword evidence="7" id="KW-1185">Reference proteome</keyword>
<comment type="function">
    <text evidence="1">Transcription factor involved in RNA polymerase II transcription regulation. May function in both SPT15/TBP post-recruitment and recruitment steps of transcription.</text>
</comment>
<evidence type="ECO:0000256" key="2">
    <source>
        <dbReference type="ARBA" id="ARBA00037992"/>
    </source>
</evidence>
<dbReference type="STRING" id="684364.F4NZL3"/>
<feature type="domain" description="TFIIS N-terminal" evidence="5">
    <location>
        <begin position="178"/>
        <end position="255"/>
    </location>
</feature>
<evidence type="ECO:0000256" key="1">
    <source>
        <dbReference type="ARBA" id="ARBA00037349"/>
    </source>
</evidence>
<comment type="subcellular location">
    <subcellularLocation>
        <location evidence="3">Nucleus</location>
    </subcellularLocation>
</comment>
<comment type="similarity">
    <text evidence="2">Belongs to the IWS1 family.</text>
</comment>
<dbReference type="Proteomes" id="UP000007241">
    <property type="component" value="Unassembled WGS sequence"/>
</dbReference>
<organism evidence="6 7">
    <name type="scientific">Batrachochytrium dendrobatidis (strain JAM81 / FGSC 10211)</name>
    <name type="common">Frog chytrid fungus</name>
    <dbReference type="NCBI Taxonomy" id="684364"/>
    <lineage>
        <taxon>Eukaryota</taxon>
        <taxon>Fungi</taxon>
        <taxon>Fungi incertae sedis</taxon>
        <taxon>Chytridiomycota</taxon>
        <taxon>Chytridiomycota incertae sedis</taxon>
        <taxon>Chytridiomycetes</taxon>
        <taxon>Rhizophydiales</taxon>
        <taxon>Rhizophydiales incertae sedis</taxon>
        <taxon>Batrachochytrium</taxon>
    </lineage>
</organism>
<dbReference type="HOGENOM" id="CLU_045275_2_1_1"/>
<dbReference type="InterPro" id="IPR051037">
    <property type="entry name" value="RNAPII_TF_IWS1"/>
</dbReference>
<dbReference type="InterPro" id="IPR035441">
    <property type="entry name" value="TFIIS/LEDGF_dom_sf"/>
</dbReference>
<accession>F4NZL3</accession>
<dbReference type="OMA" id="TDYKFAP"/>
<dbReference type="GeneID" id="18242885"/>
<dbReference type="EMBL" id="GL882882">
    <property type="protein sequence ID" value="EGF81511.1"/>
    <property type="molecule type" value="Genomic_DNA"/>
</dbReference>
<evidence type="ECO:0000256" key="3">
    <source>
        <dbReference type="PROSITE-ProRule" id="PRU00649"/>
    </source>
</evidence>
<dbReference type="InterPro" id="IPR017923">
    <property type="entry name" value="TFIIS_N"/>
</dbReference>
<feature type="region of interest" description="Disordered" evidence="4">
    <location>
        <begin position="273"/>
        <end position="295"/>
    </location>
</feature>
<gene>
    <name evidence="6" type="ORF">BATDEDRAFT_87710</name>
</gene>
<dbReference type="Pfam" id="PF08711">
    <property type="entry name" value="Med26"/>
    <property type="match status" value="1"/>
</dbReference>
<dbReference type="SUPFAM" id="SSF47676">
    <property type="entry name" value="Conserved domain common to transcription factors TFIIS, elongin A, CRSP70"/>
    <property type="match status" value="1"/>
</dbReference>
<evidence type="ECO:0000313" key="6">
    <source>
        <dbReference type="EMBL" id="EGF81511.1"/>
    </source>
</evidence>
<name>F4NZL3_BATDJ</name>
<protein>
    <recommendedName>
        <fullName evidence="5">TFIIS N-terminal domain-containing protein</fullName>
    </recommendedName>
</protein>
<dbReference type="PANTHER" id="PTHR46010">
    <property type="entry name" value="PROTEIN IWS1 HOMOLOG"/>
    <property type="match status" value="1"/>
</dbReference>
<evidence type="ECO:0000256" key="4">
    <source>
        <dbReference type="SAM" id="MobiDB-lite"/>
    </source>
</evidence>
<evidence type="ECO:0000259" key="5">
    <source>
        <dbReference type="PROSITE" id="PS51319"/>
    </source>
</evidence>
<dbReference type="PROSITE" id="PS51319">
    <property type="entry name" value="TFIIS_N"/>
    <property type="match status" value="1"/>
</dbReference>
<keyword evidence="3" id="KW-0539">Nucleus</keyword>
<dbReference type="OrthoDB" id="21124at2759"/>
<dbReference type="GO" id="GO:0016973">
    <property type="term" value="P:poly(A)+ mRNA export from nucleus"/>
    <property type="evidence" value="ECO:0000318"/>
    <property type="project" value="GO_Central"/>
</dbReference>
<dbReference type="PANTHER" id="PTHR46010:SF1">
    <property type="entry name" value="PROTEIN IWS1 HOMOLOG"/>
    <property type="match status" value="1"/>
</dbReference>
<dbReference type="GO" id="GO:0005634">
    <property type="term" value="C:nucleus"/>
    <property type="evidence" value="ECO:0000318"/>
    <property type="project" value="GO_Central"/>
</dbReference>
<feature type="compositionally biased region" description="Basic and acidic residues" evidence="4">
    <location>
        <begin position="33"/>
        <end position="49"/>
    </location>
</feature>
<feature type="compositionally biased region" description="Low complexity" evidence="4">
    <location>
        <begin position="285"/>
        <end position="295"/>
    </location>
</feature>
<feature type="region of interest" description="Disordered" evidence="4">
    <location>
        <begin position="1"/>
        <end position="81"/>
    </location>
</feature>
<dbReference type="InParanoid" id="F4NZL3"/>
<proteinExistence type="inferred from homology"/>